<dbReference type="Proteomes" id="UP001213799">
    <property type="component" value="Unassembled WGS sequence"/>
</dbReference>
<dbReference type="RefSeq" id="XP_056755787.1">
    <property type="nucleotide sequence ID" value="XM_056896039.1"/>
</dbReference>
<dbReference type="GeneID" id="81586281"/>
<reference evidence="2" key="1">
    <citation type="journal article" date="2023" name="IMA Fungus">
        <title>Comparative genomic study of the Penicillium genus elucidates a diverse pangenome and 15 lateral gene transfer events.</title>
        <authorList>
            <person name="Petersen C."/>
            <person name="Sorensen T."/>
            <person name="Nielsen M.R."/>
            <person name="Sondergaard T.E."/>
            <person name="Sorensen J.L."/>
            <person name="Fitzpatrick D.A."/>
            <person name="Frisvad J.C."/>
            <person name="Nielsen K.L."/>
        </authorList>
    </citation>
    <scope>NUCLEOTIDE SEQUENCE</scope>
    <source>
        <strain evidence="2">IBT 12815</strain>
    </source>
</reference>
<evidence type="ECO:0000256" key="1">
    <source>
        <dbReference type="SAM" id="MobiDB-lite"/>
    </source>
</evidence>
<keyword evidence="3" id="KW-1185">Reference proteome</keyword>
<dbReference type="EMBL" id="JAQJAE010000002">
    <property type="protein sequence ID" value="KAJ5608363.1"/>
    <property type="molecule type" value="Genomic_DNA"/>
</dbReference>
<evidence type="ECO:0000313" key="3">
    <source>
        <dbReference type="Proteomes" id="UP001213799"/>
    </source>
</evidence>
<dbReference type="AlphaFoldDB" id="A0AAD6ED76"/>
<gene>
    <name evidence="2" type="ORF">N7537_004982</name>
</gene>
<sequence>MESLVLAPWAWEPSLLKMTAFFRFALLADYDPVNDKPAGKIKPPLWQRRNGAGCNPTSSPNFRKWGAIMQAEMEKRPWSWMWPQFAAGPLAALGVFLHMNQPITAPEPKYQPD</sequence>
<protein>
    <submittedName>
        <fullName evidence="2">Uncharacterized protein</fullName>
    </submittedName>
</protein>
<proteinExistence type="predicted"/>
<feature type="region of interest" description="Disordered" evidence="1">
    <location>
        <begin position="39"/>
        <end position="59"/>
    </location>
</feature>
<organism evidence="2 3">
    <name type="scientific">Penicillium hordei</name>
    <dbReference type="NCBI Taxonomy" id="40994"/>
    <lineage>
        <taxon>Eukaryota</taxon>
        <taxon>Fungi</taxon>
        <taxon>Dikarya</taxon>
        <taxon>Ascomycota</taxon>
        <taxon>Pezizomycotina</taxon>
        <taxon>Eurotiomycetes</taxon>
        <taxon>Eurotiomycetidae</taxon>
        <taxon>Eurotiales</taxon>
        <taxon>Aspergillaceae</taxon>
        <taxon>Penicillium</taxon>
    </lineage>
</organism>
<name>A0AAD6ED76_9EURO</name>
<evidence type="ECO:0000313" key="2">
    <source>
        <dbReference type="EMBL" id="KAJ5608363.1"/>
    </source>
</evidence>
<accession>A0AAD6ED76</accession>
<reference evidence="2" key="2">
    <citation type="submission" date="2023-01" db="EMBL/GenBank/DDBJ databases">
        <authorList>
            <person name="Petersen C."/>
        </authorList>
    </citation>
    <scope>NUCLEOTIDE SEQUENCE</scope>
    <source>
        <strain evidence="2">IBT 12815</strain>
    </source>
</reference>
<comment type="caution">
    <text evidence="2">The sequence shown here is derived from an EMBL/GenBank/DDBJ whole genome shotgun (WGS) entry which is preliminary data.</text>
</comment>